<evidence type="ECO:0000259" key="5">
    <source>
        <dbReference type="Pfam" id="PF06464"/>
    </source>
</evidence>
<feature type="compositionally biased region" description="Polar residues" evidence="2">
    <location>
        <begin position="399"/>
        <end position="408"/>
    </location>
</feature>
<feature type="compositionally biased region" description="Low complexity" evidence="2">
    <location>
        <begin position="632"/>
        <end position="644"/>
    </location>
</feature>
<evidence type="ECO:0000259" key="6">
    <source>
        <dbReference type="Pfam" id="PF24919"/>
    </source>
</evidence>
<keyword evidence="1" id="KW-0808">Transferase</keyword>
<reference evidence="7 8" key="1">
    <citation type="journal article" date="2018" name="MBio">
        <title>Comparative Genomics Reveals the Core Gene Toolbox for the Fungus-Insect Symbiosis.</title>
        <authorList>
            <person name="Wang Y."/>
            <person name="Stata M."/>
            <person name="Wang W."/>
            <person name="Stajich J.E."/>
            <person name="White M.M."/>
            <person name="Moncalvo J.M."/>
        </authorList>
    </citation>
    <scope>NUCLEOTIDE SEQUENCE [LARGE SCALE GENOMIC DNA]</scope>
    <source>
        <strain evidence="7 8">AUS-77-4</strain>
    </source>
</reference>
<dbReference type="Gene3D" id="3.40.50.12780">
    <property type="entry name" value="N-terminal domain of ligase-like"/>
    <property type="match status" value="3"/>
</dbReference>
<feature type="region of interest" description="Disordered" evidence="2">
    <location>
        <begin position="548"/>
        <end position="647"/>
    </location>
</feature>
<evidence type="ECO:0008006" key="9">
    <source>
        <dbReference type="Google" id="ProtNLM"/>
    </source>
</evidence>
<evidence type="ECO:0000313" key="8">
    <source>
        <dbReference type="Proteomes" id="UP000245699"/>
    </source>
</evidence>
<feature type="region of interest" description="Disordered" evidence="2">
    <location>
        <begin position="318"/>
        <end position="358"/>
    </location>
</feature>
<organism evidence="7 8">
    <name type="scientific">Furculomyces boomerangus</name>
    <dbReference type="NCBI Taxonomy" id="61424"/>
    <lineage>
        <taxon>Eukaryota</taxon>
        <taxon>Fungi</taxon>
        <taxon>Fungi incertae sedis</taxon>
        <taxon>Zoopagomycota</taxon>
        <taxon>Kickxellomycotina</taxon>
        <taxon>Harpellomycetes</taxon>
        <taxon>Harpellales</taxon>
        <taxon>Harpellaceae</taxon>
        <taxon>Furculomyces</taxon>
    </lineage>
</organism>
<dbReference type="Pfam" id="PF00501">
    <property type="entry name" value="AMP-binding"/>
    <property type="match status" value="1"/>
</dbReference>
<keyword evidence="8" id="KW-1185">Reference proteome</keyword>
<feature type="domain" description="Meiotically up-regulated gene 62 protein-like alpha-beta" evidence="6">
    <location>
        <begin position="1699"/>
        <end position="1847"/>
    </location>
</feature>
<feature type="region of interest" description="Disordered" evidence="2">
    <location>
        <begin position="378"/>
        <end position="472"/>
    </location>
</feature>
<dbReference type="InterPro" id="IPR000873">
    <property type="entry name" value="AMP-dep_synth/lig_dom"/>
</dbReference>
<dbReference type="InterPro" id="IPR056881">
    <property type="entry name" value="Mug62_dom"/>
</dbReference>
<evidence type="ECO:0000256" key="1">
    <source>
        <dbReference type="ARBA" id="ARBA00022679"/>
    </source>
</evidence>
<dbReference type="Pfam" id="PF06464">
    <property type="entry name" value="DMAP_binding"/>
    <property type="match status" value="1"/>
</dbReference>
<dbReference type="Pfam" id="PF01648">
    <property type="entry name" value="ACPS"/>
    <property type="match status" value="1"/>
</dbReference>
<dbReference type="GO" id="GO:0008897">
    <property type="term" value="F:holo-[acyl-carrier-protein] synthase activity"/>
    <property type="evidence" value="ECO:0007669"/>
    <property type="project" value="InterPro"/>
</dbReference>
<feature type="region of interest" description="Disordered" evidence="2">
    <location>
        <begin position="795"/>
        <end position="835"/>
    </location>
</feature>
<sequence>MLIGIGVDLAKVGRFVKVALGGEKYRRRFGRRILGSVEYEEFLKVEGAENIGRFLAVRWSLKEAAYKAAYPRYKLRWKDVIVEYSGGKPSVKIGGIGGIEGHSSVSHDGDYVVGVVVVEVNKGFEGCHIVVVSIEEMLSVPKMDINEKSSEYTAEYLEKLDRLIKDYELGYLTEEGYDKKKSQLTSHYNALLAAHRPDSAWSDSKQAHTTPLHKQQSNLNRTASIYSEHSEVGLTILNEDNLAKWSADPSRNSILSRGDSILARDSILSKGDSILSRGDSILLRESLAKQNSLLRPKNPKTPNRRKLVKKKVTNVSSLFGSFSDDSDNPDTSDNPQNSPANFYGSISSPTNSPNDDLGISQYKALHPIIKTLPKNPTHINTIEERSPTPPPIPPTTPTLQYSYKNFQKPSQNNSPQQPLNGDTQYNFLLPYESPDISQSPPPISTPPSPPPPDTQNTALPPPDIHNITKPDSTSRIITDLNINVDIKKYDSANKELVSESLDKILKKSSAAFNPENIFDFSYFQQSMSDFSNPTQSKNSLFITPPPTNPVIKQHTDSQEPPQRSLPPKMNHEITTNNPRYSILFDNYIQTPPPTKNTSTELTQKTPENKPQPPPQNTAATTHQPPNKDITFNNISFNSSSENLNPSIPSIKASSEISIEDIPNSKDSIDDLKTKTMSRIHEISLEDLLYTNEESSQFVPTKRNYLSSRVAKNQSTYFPLDTEIEVGANFPKDLVQNNIDFNPDKNPQYSSYPDNPIPKTPNEKKIDTNTPTINKRSTITKSRFYENSFEKLIAQSKSNQKSKILSKDSDLQNSIISPDINMPKPEPFSLKNKKSSSDNDLLVTHLNKKQQKSSDNIPPIHAFQDSPDIHFSNLQNKKTPKQKKSKNLVLMLKYRAKHNPNSVAYTCIDNKGIEIGNLTWNQVYLEANKTFLLLKKLPTNLTKGDRVALVYRKYEILDFICSLFGCFIGGLVAVPLVACDSYSELAYVLKSTGTKVVLTTDLNMKSLNKDLDILLSKNHPTTQNYQKNHYDGLDSPSINDGSFTSNNELDFNNIWPREIPWVCTSILGDLEKKSSNEKNTNALFSINYPEILHSDLAYIEYSKSGNGELKGVPISHGALAKQCSLWVISTGLINHNKLANSNKRKSKNQNTDSNFIYKHQNGSQNSGFNINNKIINHASTNNPSHNKNIALANSKSFLNKVAGTNVLKFGMKSKKSSIVGGDYVKIERASQSPTSLNTQNNVYLNDKANYNLDNTDSNIGGGIKISQKVVDMSLASDSEMESESNFNGSSDSEIDTDSEIEQNIGSYQNQKININFSFKNYKKEVILTNVEPRQQFGLLFGVFSGVVSGSRSIHLSSVICENPSAYLFAMSKYKANILATSGYKELEILLKTVIEDPTKIMNSNYGKIGIPNSNNLPNLSALRLVLVDTMEINVDFHKKFSSAVLMMFGCPVRKILREFNRPVLTPIATLPEYGGLLLAINTGNYLAKNGLDSFEENNLYSGTSTDRKIQNVVKIGTYDYDRDVSGINIINLDRTSIHHSKILVLNGKKTANSSASLDLPNSRNGINADLYKDVNNFSNSNSDIYEEKKPKILKMGMFGLPTLGSNIVIVDPDSRIVCDQDKIGEIWVDTNCAGFGFWGLPKLSASIFSAQFDYFVQPNSKFIKSSEKNQPTKLTSNQKYLRTGLMGAYINNQVMILGFYEDRLRCITKQKLDKNTSIADISVHYSLELTTFLKRKYSTNLHDCVFVEILSNNMHFIVLLVESEFLAGNSYSEISFTSWSSEIQNLLYNQFGLVLLSVAFCKPNSLPRAYQYGKRQINSILCRQLWELGKLKTYFAEIKTKHLFLGLPKDLSTISKQIEDYEPDPSIKFFGKWPQMTGYEQLDGCFDNSILDEKGNYMNLLNITSLTELLVLRADTNPKGIAYVQYNSKGNKVGSVTNLELLYKVSFVVLFLLDKLRLKSGDYVIISIVSGIEYIIAMHACLAIGAIPIPVSPILNESQLVEDLPLLVSTILHFKVRSILVNSTFGGECLLNSKTVQVVLQPLSVIICNLAKVELGPKSGFGFSMGLGIGGNPNENDFDQRNSNFNKRSSKRASEYGPIPKLILGQGTFKPYKLQSQDPHRTALIMMYGGVIYSRPNFVSVSHFGVLSFCAQQKVDFQMNNQFPIISSVRCYSGYGLLHILSLGQFCDCLTIVLPPPDYFANPMLWISLVSHYKVKDAFATVPMIEHMINFTGTGASLKKRSVRKFGSLSSFPSNSLMNGKENRKTDTGNKKADNRVSNFDESLNLEFVNNFILASEERVNTSAIGRIKSFLMSFKLKTDSLNTLYGNLMNMCISSRAYLGLSELTLNLDIFAIQRKKVVILPDLDQNTKTLNNKESFNSLTHQKSSAINISKPNYENNQLLSGSNSLLLQDSGKISGSTMVAVVDLETRKPVEVGNIGEIWVRSSCNAVHIEQPSTLSSANHMQFLESLKRSSLNSQISQNFNEPGYNGLNKIVKQRIHRLDTDDPAVKGVDFVCTGDYGFLHLDVSSKIKNSQNKNKEVAYKQSENKQFGGSGKGYDSRRSIIGFGEAEDDGSANEPYLFVVGKASESFVQSGLLHFNSDIESTIINVCNYESSYFDECAVIQSTYLYNTETTNPNEVNSGTNNYSTGSKTGYQPTNFVVIISVEAEFQQLFDQISINMLKLSNKKQQQMQNQQTTTSKFKNFNINLKIGKNSENSSSGGFGEDTYLGNLVCNVVTNILDRHQLAVNQVLIVRHGSIPKKKQKMVERRQLQISDLFNNNKLEVLVNYKIGPA</sequence>
<dbReference type="EMBL" id="MBFT01000358">
    <property type="protein sequence ID" value="PVU92538.1"/>
    <property type="molecule type" value="Genomic_DNA"/>
</dbReference>
<dbReference type="InterPro" id="IPR002582">
    <property type="entry name" value="ACPS"/>
</dbReference>
<dbReference type="Proteomes" id="UP000245699">
    <property type="component" value="Unassembled WGS sequence"/>
</dbReference>
<accession>A0A2T9YJM9</accession>
<gene>
    <name evidence="7" type="ORF">BB559_003674</name>
</gene>
<dbReference type="GO" id="GO:0000287">
    <property type="term" value="F:magnesium ion binding"/>
    <property type="evidence" value="ECO:0007669"/>
    <property type="project" value="InterPro"/>
</dbReference>
<proteinExistence type="inferred from homology"/>
<protein>
    <recommendedName>
        <fullName evidence="9">4'-phosphopantetheinyl transferase domain-containing protein</fullName>
    </recommendedName>
</protein>
<feature type="domain" description="AMP-dependent synthetase/ligase" evidence="3">
    <location>
        <begin position="893"/>
        <end position="1125"/>
    </location>
</feature>
<feature type="compositionally biased region" description="Pro residues" evidence="2">
    <location>
        <begin position="387"/>
        <end position="396"/>
    </location>
</feature>
<evidence type="ECO:0000313" key="7">
    <source>
        <dbReference type="EMBL" id="PVU92538.1"/>
    </source>
</evidence>
<dbReference type="GO" id="GO:0006633">
    <property type="term" value="P:fatty acid biosynthetic process"/>
    <property type="evidence" value="ECO:0007669"/>
    <property type="project" value="InterPro"/>
</dbReference>
<dbReference type="OrthoDB" id="5571340at2759"/>
<evidence type="ECO:0000259" key="4">
    <source>
        <dbReference type="Pfam" id="PF01648"/>
    </source>
</evidence>
<feature type="domain" description="DMAP1-binding" evidence="5">
    <location>
        <begin position="158"/>
        <end position="223"/>
    </location>
</feature>
<dbReference type="InterPro" id="IPR037143">
    <property type="entry name" value="4-PPantetheinyl_Trfase_dom_sf"/>
</dbReference>
<feature type="compositionally biased region" description="Polar residues" evidence="2">
    <location>
        <begin position="737"/>
        <end position="752"/>
    </location>
</feature>
<dbReference type="PANTHER" id="PTHR22754">
    <property type="entry name" value="DISCO-INTERACTING PROTEIN 2 DIP2 -RELATED"/>
    <property type="match status" value="1"/>
</dbReference>
<dbReference type="SUPFAM" id="SSF56214">
    <property type="entry name" value="4'-phosphopantetheinyl transferase"/>
    <property type="match status" value="1"/>
</dbReference>
<dbReference type="InterPro" id="IPR042099">
    <property type="entry name" value="ANL_N_sf"/>
</dbReference>
<feature type="compositionally biased region" description="Basic and acidic residues" evidence="2">
    <location>
        <begin position="2260"/>
        <end position="2273"/>
    </location>
</feature>
<dbReference type="HAMAP" id="MF_00101">
    <property type="entry name" value="AcpS"/>
    <property type="match status" value="1"/>
</dbReference>
<dbReference type="Gene3D" id="3.90.470.20">
    <property type="entry name" value="4'-phosphopantetheinyl transferase domain"/>
    <property type="match status" value="1"/>
</dbReference>
<dbReference type="STRING" id="61424.A0A2T9YJM9"/>
<feature type="compositionally biased region" description="Polar residues" evidence="2">
    <location>
        <begin position="344"/>
        <end position="354"/>
    </location>
</feature>
<evidence type="ECO:0000256" key="2">
    <source>
        <dbReference type="SAM" id="MobiDB-lite"/>
    </source>
</evidence>
<name>A0A2T9YJM9_9FUNG</name>
<feature type="region of interest" description="Disordered" evidence="2">
    <location>
        <begin position="737"/>
        <end position="769"/>
    </location>
</feature>
<dbReference type="Pfam" id="PF24919">
    <property type="entry name" value="Mug62"/>
    <property type="match status" value="1"/>
</dbReference>
<feature type="domain" description="4'-phosphopantetheinyl transferase" evidence="4">
    <location>
        <begin position="4"/>
        <end position="116"/>
    </location>
</feature>
<feature type="compositionally biased region" description="Pro residues" evidence="2">
    <location>
        <begin position="439"/>
        <end position="463"/>
    </location>
</feature>
<feature type="region of interest" description="Disordered" evidence="2">
    <location>
        <begin position="2253"/>
        <end position="2273"/>
    </location>
</feature>
<feature type="compositionally biased region" description="Polar residues" evidence="2">
    <location>
        <begin position="595"/>
        <end position="605"/>
    </location>
</feature>
<dbReference type="InterPro" id="IPR010506">
    <property type="entry name" value="DMAP1-bd"/>
</dbReference>
<dbReference type="SUPFAM" id="SSF56801">
    <property type="entry name" value="Acetyl-CoA synthetase-like"/>
    <property type="match status" value="3"/>
</dbReference>
<dbReference type="InterPro" id="IPR008278">
    <property type="entry name" value="4-PPantetheinyl_Trfase_dom"/>
</dbReference>
<dbReference type="PANTHER" id="PTHR22754:SF32">
    <property type="entry name" value="DISCO-INTERACTING PROTEIN 2"/>
    <property type="match status" value="1"/>
</dbReference>
<evidence type="ECO:0000259" key="3">
    <source>
        <dbReference type="Pfam" id="PF00501"/>
    </source>
</evidence>
<comment type="caution">
    <text evidence="7">The sequence shown here is derived from an EMBL/GenBank/DDBJ whole genome shotgun (WGS) entry which is preliminary data.</text>
</comment>
<feature type="compositionally biased region" description="Low complexity" evidence="2">
    <location>
        <begin position="409"/>
        <end position="418"/>
    </location>
</feature>
<dbReference type="GO" id="GO:0005829">
    <property type="term" value="C:cytosol"/>
    <property type="evidence" value="ECO:0007669"/>
    <property type="project" value="TreeGrafter"/>
</dbReference>